<dbReference type="EMBL" id="KV417520">
    <property type="protein sequence ID" value="KZP25548.1"/>
    <property type="molecule type" value="Genomic_DNA"/>
</dbReference>
<reference evidence="2 3" key="1">
    <citation type="journal article" date="2016" name="Mol. Biol. Evol.">
        <title>Comparative Genomics of Early-Diverging Mushroom-Forming Fungi Provides Insights into the Origins of Lignocellulose Decay Capabilities.</title>
        <authorList>
            <person name="Nagy L.G."/>
            <person name="Riley R."/>
            <person name="Tritt A."/>
            <person name="Adam C."/>
            <person name="Daum C."/>
            <person name="Floudas D."/>
            <person name="Sun H."/>
            <person name="Yadav J.S."/>
            <person name="Pangilinan J."/>
            <person name="Larsson K.H."/>
            <person name="Matsuura K."/>
            <person name="Barry K."/>
            <person name="Labutti K."/>
            <person name="Kuo R."/>
            <person name="Ohm R.A."/>
            <person name="Bhattacharya S.S."/>
            <person name="Shirouzu T."/>
            <person name="Yoshinaga Y."/>
            <person name="Martin F.M."/>
            <person name="Grigoriev I.V."/>
            <person name="Hibbett D.S."/>
        </authorList>
    </citation>
    <scope>NUCLEOTIDE SEQUENCE [LARGE SCALE GENOMIC DNA]</scope>
    <source>
        <strain evidence="2 3">CBS 109695</strain>
    </source>
</reference>
<feature type="non-terminal residue" evidence="2">
    <location>
        <position position="81"/>
    </location>
</feature>
<proteinExistence type="predicted"/>
<evidence type="ECO:0000313" key="3">
    <source>
        <dbReference type="Proteomes" id="UP000076532"/>
    </source>
</evidence>
<gene>
    <name evidence="2" type="ORF">FIBSPDRAFT_855739</name>
</gene>
<accession>A0A166NZS0</accession>
<name>A0A166NZS0_9AGAM</name>
<evidence type="ECO:0000256" key="1">
    <source>
        <dbReference type="SAM" id="MobiDB-lite"/>
    </source>
</evidence>
<dbReference type="Proteomes" id="UP000076532">
    <property type="component" value="Unassembled WGS sequence"/>
</dbReference>
<organism evidence="2 3">
    <name type="scientific">Athelia psychrophila</name>
    <dbReference type="NCBI Taxonomy" id="1759441"/>
    <lineage>
        <taxon>Eukaryota</taxon>
        <taxon>Fungi</taxon>
        <taxon>Dikarya</taxon>
        <taxon>Basidiomycota</taxon>
        <taxon>Agaricomycotina</taxon>
        <taxon>Agaricomycetes</taxon>
        <taxon>Agaricomycetidae</taxon>
        <taxon>Atheliales</taxon>
        <taxon>Atheliaceae</taxon>
        <taxon>Athelia</taxon>
    </lineage>
</organism>
<dbReference type="AlphaFoldDB" id="A0A166NZS0"/>
<sequence>MHTRRSLGVSPGHVSVGSFHYTSPFQPLKTFSIQPTARIIARNLALAQTRPAPARSLHSHPNAYAHQARTGSQIRAPARAH</sequence>
<evidence type="ECO:0000313" key="2">
    <source>
        <dbReference type="EMBL" id="KZP25548.1"/>
    </source>
</evidence>
<protein>
    <submittedName>
        <fullName evidence="2">Uncharacterized protein</fullName>
    </submittedName>
</protein>
<keyword evidence="3" id="KW-1185">Reference proteome</keyword>
<feature type="region of interest" description="Disordered" evidence="1">
    <location>
        <begin position="49"/>
        <end position="81"/>
    </location>
</feature>